<proteinExistence type="predicted"/>
<sequence length="500" mass="57254">MPPVRLLQILAGTTLLLTFTYFLVRQPATDPRFPLASWQTYSPDFHNNGTLDIEVLRQIRDLPQEFDYQRYCVFAKENPALHRESVIRFSEEMLDEGASSDIRLDDGNIPNPEEQSVFPTCHSSFTLEVPEFSSHGQTSTKSLMLGVATTLKRIEESLPTFSRWLSNTGSPLVVLLVDQQNLDEKQEEINRVNTLASTLAIELIFEPYKSTYTHDSEGLKNFALATALDKHRRPETKWFGVIDDDTFFLSLPRMVENLAPFDPEKQWYIGALTEGHTRVSQEGFKAWGGAGFFISPPLMQILAENAVECTPLDRYFGDILWRDCIMEVTSPTVHLTEMKGLNQIDMWKDISGWYEAGFNPILTVHHWKSWHFFPIAISHIVTDVAGPDALLQRYQFGNHTVFTNGYSIVQYPRGVPDLNLVELTMTEDVNVKRPPEPLEFHHSMGKTRPALEYGKEKISWLFEHAVKTADNTVRQFYVKRTTRDPDGPVESIIEVDWRHA</sequence>
<dbReference type="EMBL" id="CAVMBE010000019">
    <property type="protein sequence ID" value="CAK3986119.1"/>
    <property type="molecule type" value="Genomic_DNA"/>
</dbReference>
<comment type="caution">
    <text evidence="1">The sequence shown here is derived from an EMBL/GenBank/DDBJ whole genome shotgun (WGS) entry which is preliminary data.</text>
</comment>
<evidence type="ECO:0000313" key="1">
    <source>
        <dbReference type="EMBL" id="CAK3986119.1"/>
    </source>
</evidence>
<dbReference type="AlphaFoldDB" id="A0AAI9E8E2"/>
<gene>
    <name evidence="1" type="ORF">LECACI_7A003859</name>
</gene>
<keyword evidence="2" id="KW-1185">Reference proteome</keyword>
<dbReference type="Proteomes" id="UP001296104">
    <property type="component" value="Unassembled WGS sequence"/>
</dbReference>
<reference evidence="1" key="1">
    <citation type="submission" date="2023-11" db="EMBL/GenBank/DDBJ databases">
        <authorList>
            <person name="Alioto T."/>
            <person name="Alioto T."/>
            <person name="Gomez Garrido J."/>
        </authorList>
    </citation>
    <scope>NUCLEOTIDE SEQUENCE</scope>
</reference>
<accession>A0AAI9E8E2</accession>
<dbReference type="InterPro" id="IPR006740">
    <property type="entry name" value="DUF604"/>
</dbReference>
<protein>
    <submittedName>
        <fullName evidence="1">Glycosyltransferase family 31</fullName>
    </submittedName>
</protein>
<dbReference type="Gene3D" id="3.90.550.50">
    <property type="match status" value="1"/>
</dbReference>
<evidence type="ECO:0000313" key="2">
    <source>
        <dbReference type="Proteomes" id="UP001296104"/>
    </source>
</evidence>
<dbReference type="Pfam" id="PF04646">
    <property type="entry name" value="DUF604"/>
    <property type="match status" value="1"/>
</dbReference>
<name>A0AAI9E8E2_9PEZI</name>
<organism evidence="1 2">
    <name type="scientific">Lecanosticta acicola</name>
    <dbReference type="NCBI Taxonomy" id="111012"/>
    <lineage>
        <taxon>Eukaryota</taxon>
        <taxon>Fungi</taxon>
        <taxon>Dikarya</taxon>
        <taxon>Ascomycota</taxon>
        <taxon>Pezizomycotina</taxon>
        <taxon>Dothideomycetes</taxon>
        <taxon>Dothideomycetidae</taxon>
        <taxon>Mycosphaerellales</taxon>
        <taxon>Mycosphaerellaceae</taxon>
        <taxon>Lecanosticta</taxon>
    </lineage>
</organism>
<dbReference type="PANTHER" id="PTHR10811">
    <property type="entry name" value="FRINGE-RELATED"/>
    <property type="match status" value="1"/>
</dbReference>